<comment type="caution">
    <text evidence="2">The sequence shown here is derived from an EMBL/GenBank/DDBJ whole genome shotgun (WGS) entry which is preliminary data.</text>
</comment>
<evidence type="ECO:0000259" key="1">
    <source>
        <dbReference type="Pfam" id="PF07992"/>
    </source>
</evidence>
<feature type="domain" description="FAD/NAD(P)-binding" evidence="1">
    <location>
        <begin position="20"/>
        <end position="349"/>
    </location>
</feature>
<name>A0AA39W437_9PEZI</name>
<dbReference type="PANTHER" id="PTHR43735:SF24">
    <property type="entry name" value="NUCLEOTIDE-DISULPHIDE OXIDOREDUCTASE AMID-LIKE, PUTATIVE (AFU_ORTHOLOGUE AFUA_1G17180)-RELATED"/>
    <property type="match status" value="1"/>
</dbReference>
<dbReference type="GO" id="GO:0005737">
    <property type="term" value="C:cytoplasm"/>
    <property type="evidence" value="ECO:0007669"/>
    <property type="project" value="TreeGrafter"/>
</dbReference>
<dbReference type="PRINTS" id="PR00411">
    <property type="entry name" value="PNDRDTASEI"/>
</dbReference>
<dbReference type="GO" id="GO:0050660">
    <property type="term" value="F:flavin adenine dinucleotide binding"/>
    <property type="evidence" value="ECO:0007669"/>
    <property type="project" value="TreeGrafter"/>
</dbReference>
<dbReference type="AlphaFoldDB" id="A0AA39W437"/>
<reference evidence="2" key="1">
    <citation type="submission" date="2023-06" db="EMBL/GenBank/DDBJ databases">
        <title>Genome-scale phylogeny and comparative genomics of the fungal order Sordariales.</title>
        <authorList>
            <consortium name="Lawrence Berkeley National Laboratory"/>
            <person name="Hensen N."/>
            <person name="Bonometti L."/>
            <person name="Westerberg I."/>
            <person name="Brannstrom I.O."/>
            <person name="Guillou S."/>
            <person name="Cros-Aarteil S."/>
            <person name="Calhoun S."/>
            <person name="Haridas S."/>
            <person name="Kuo A."/>
            <person name="Mondo S."/>
            <person name="Pangilinan J."/>
            <person name="Riley R."/>
            <person name="LaButti K."/>
            <person name="Andreopoulos B."/>
            <person name="Lipzen A."/>
            <person name="Chen C."/>
            <person name="Yanf M."/>
            <person name="Daum C."/>
            <person name="Ng V."/>
            <person name="Clum A."/>
            <person name="Steindorff A."/>
            <person name="Ohm R."/>
            <person name="Martin F."/>
            <person name="Silar P."/>
            <person name="Natvig D."/>
            <person name="Lalanne C."/>
            <person name="Gautier V."/>
            <person name="Ament-velasquez S.L."/>
            <person name="Kruys A."/>
            <person name="Hutchinson M.I."/>
            <person name="Powell A.J."/>
            <person name="Barry K."/>
            <person name="Miller A.N."/>
            <person name="Grigoriev I.V."/>
            <person name="Debuchy R."/>
            <person name="Gladieux P."/>
            <person name="Thoren M.H."/>
            <person name="Johannesson H."/>
        </authorList>
    </citation>
    <scope>NUCLEOTIDE SEQUENCE</scope>
    <source>
        <strain evidence="2">SMH3391-2</strain>
    </source>
</reference>
<dbReference type="EMBL" id="JAULSR010000010">
    <property type="protein sequence ID" value="KAK0610569.1"/>
    <property type="molecule type" value="Genomic_DNA"/>
</dbReference>
<dbReference type="SUPFAM" id="SSF51905">
    <property type="entry name" value="FAD/NAD(P)-binding domain"/>
    <property type="match status" value="1"/>
</dbReference>
<dbReference type="Gene3D" id="3.50.50.60">
    <property type="entry name" value="FAD/NAD(P)-binding domain"/>
    <property type="match status" value="1"/>
</dbReference>
<dbReference type="InterPro" id="IPR036188">
    <property type="entry name" value="FAD/NAD-bd_sf"/>
</dbReference>
<accession>A0AA39W437</accession>
<proteinExistence type="predicted"/>
<dbReference type="PANTHER" id="PTHR43735">
    <property type="entry name" value="APOPTOSIS-INDUCING FACTOR 1"/>
    <property type="match status" value="1"/>
</dbReference>
<keyword evidence="3" id="KW-1185">Reference proteome</keyword>
<protein>
    <submittedName>
        <fullName evidence="2">Pyridine nucleotide-disulfide oxidoreductase-like protein</fullName>
    </submittedName>
</protein>
<sequence length="432" mass="46761">MGSFVHNIVVDGTGNITTPFRVLVIGGSYGGLSAALNLQDLCQSRAPRCGPGPVEGQQLDKPREIAVEITIVDERDGFYHLIGSPLALASESYAEKAWVKFEDIPALRSPNIRTVHGSVQYVDTESKIATVVANGGDPTTSQIQYDYLVASAGLRRVWPVVPQSLRRKQYLFEASEHIRASANARHGVAVVGGGAVGIEMAAELKLVQPQLTVTLVHSRSQLLSSEPLPAEAKDASLVLVREAGVDVLLSHRLDRTEEETSDNGSDKCLRLHFTNGHTMLADQVIMAISRPIPSSSFLPAQALDKDGYVRIRPDLAFPADVANGDDHFAIGDMVSWSGIKRCGGAMHMGYFAANNVYRRMVQRIGRGGEGDVKELKEIPPMIGLAVGKKAMSYWPQTGVAMGEDVMEAFFGNDLGFTICWNHLQLGESRVVA</sequence>
<organism evidence="2 3">
    <name type="scientific">Bombardia bombarda</name>
    <dbReference type="NCBI Taxonomy" id="252184"/>
    <lineage>
        <taxon>Eukaryota</taxon>
        <taxon>Fungi</taxon>
        <taxon>Dikarya</taxon>
        <taxon>Ascomycota</taxon>
        <taxon>Pezizomycotina</taxon>
        <taxon>Sordariomycetes</taxon>
        <taxon>Sordariomycetidae</taxon>
        <taxon>Sordariales</taxon>
        <taxon>Lasiosphaeriaceae</taxon>
        <taxon>Bombardia</taxon>
    </lineage>
</organism>
<dbReference type="PRINTS" id="PR00368">
    <property type="entry name" value="FADPNR"/>
</dbReference>
<evidence type="ECO:0000313" key="2">
    <source>
        <dbReference type="EMBL" id="KAK0610569.1"/>
    </source>
</evidence>
<dbReference type="Proteomes" id="UP001174934">
    <property type="component" value="Unassembled WGS sequence"/>
</dbReference>
<dbReference type="InterPro" id="IPR023753">
    <property type="entry name" value="FAD/NAD-binding_dom"/>
</dbReference>
<evidence type="ECO:0000313" key="3">
    <source>
        <dbReference type="Proteomes" id="UP001174934"/>
    </source>
</evidence>
<gene>
    <name evidence="2" type="ORF">B0T17DRAFT_565460</name>
</gene>
<dbReference type="Gene3D" id="3.50.50.100">
    <property type="match status" value="1"/>
</dbReference>
<dbReference type="GO" id="GO:0004174">
    <property type="term" value="F:electron-transferring-flavoprotein dehydrogenase activity"/>
    <property type="evidence" value="ECO:0007669"/>
    <property type="project" value="TreeGrafter"/>
</dbReference>
<dbReference type="Pfam" id="PF07992">
    <property type="entry name" value="Pyr_redox_2"/>
    <property type="match status" value="1"/>
</dbReference>